<keyword evidence="7" id="KW-0677">Repeat</keyword>
<dbReference type="GO" id="GO:0085034">
    <property type="term" value="P:symbiont-mediated suppression of host NF-kappaB cascade"/>
    <property type="evidence" value="ECO:0007669"/>
    <property type="project" value="UniProtKB-KW"/>
</dbReference>
<organism evidence="14 15">
    <name type="scientific">Ectromelia virus Naval</name>
    <dbReference type="NCBI Taxonomy" id="1651168"/>
    <lineage>
        <taxon>Viruses</taxon>
        <taxon>Varidnaviria</taxon>
        <taxon>Bamfordvirae</taxon>
        <taxon>Nucleocytoviricota</taxon>
        <taxon>Pokkesviricetes</taxon>
        <taxon>Chitovirales</taxon>
        <taxon>Poxviridae</taxon>
        <taxon>Chordopoxvirinae</taxon>
        <taxon>Orthopoxvirus</taxon>
        <taxon>Orthopoxvirus ectromelia</taxon>
        <taxon>Ectromelia virus</taxon>
    </lineage>
</organism>
<dbReference type="GO" id="GO:0042025">
    <property type="term" value="C:host cell nucleus"/>
    <property type="evidence" value="ECO:0007669"/>
    <property type="project" value="UniProtKB-SubCell"/>
</dbReference>
<evidence type="ECO:0000256" key="7">
    <source>
        <dbReference type="ARBA" id="ARBA00022737"/>
    </source>
</evidence>
<evidence type="ECO:0000256" key="12">
    <source>
        <dbReference type="ARBA" id="ARBA00060961"/>
    </source>
</evidence>
<evidence type="ECO:0000256" key="13">
    <source>
        <dbReference type="PROSITE-ProRule" id="PRU00023"/>
    </source>
</evidence>
<evidence type="ECO:0000256" key="10">
    <source>
        <dbReference type="ARBA" id="ARBA00023200"/>
    </source>
</evidence>
<dbReference type="Proteomes" id="UP000164837">
    <property type="component" value="Genome"/>
</dbReference>
<feature type="repeat" description="ANK" evidence="13">
    <location>
        <begin position="29"/>
        <end position="61"/>
    </location>
</feature>
<keyword evidence="10" id="KW-1035">Host cytoplasm</keyword>
<evidence type="ECO:0000256" key="4">
    <source>
        <dbReference type="ARBA" id="ARBA00022562"/>
    </source>
</evidence>
<sequence>MDLSRINTWKSKQLKSFLSSKDAFKADVHGHTALYYAIADNNVRLVCTLLNTGALKNLLENEFPLHQAATLEDTKIVKILLFSGMDDSQFDDKGNTALYYAVDSGNMQTVKLFVKKNWRLMFYGKTGWKTSFYHTVMLNDVSIVSYFLSEIPSTFDLAILLSCIHITIKNGHVDMMILLIDYMASTNTNNSLLFIPDIKLAIDNKDLEILQALFKYDINIYSVNLENVLLDDAEITKMIIEKHVEYKSDSYTKDLDIVKNNKLDEIISKNKELRLMYVNCVRKTN</sequence>
<dbReference type="EMBL" id="KJ563295">
    <property type="protein sequence ID" value="AIF30104.1"/>
    <property type="molecule type" value="Genomic_DNA"/>
</dbReference>
<dbReference type="PANTHER" id="PTHR24198:SF191">
    <property type="entry name" value="RABANKYRIN-5-LIKE"/>
    <property type="match status" value="1"/>
</dbReference>
<accession>A0A075IJB7</accession>
<proteinExistence type="inferred from homology"/>
<evidence type="ECO:0000256" key="1">
    <source>
        <dbReference type="ARBA" id="ARBA00004147"/>
    </source>
</evidence>
<evidence type="ECO:0000256" key="11">
    <source>
        <dbReference type="ARBA" id="ARBA00023280"/>
    </source>
</evidence>
<protein>
    <submittedName>
        <fullName evidence="14">EVN035</fullName>
    </submittedName>
</protein>
<keyword evidence="8" id="KW-1100">Inhibition of host NF-kappa-B by virus</keyword>
<reference evidence="14 15" key="1">
    <citation type="journal article" date="2014" name="Virology">
        <title>The genome sequence of ectromelia virus Naval and Cornell isolates from outbreaks in North America.</title>
        <authorList>
            <person name="Mavian C."/>
            <person name="Lopez-Bueno A."/>
            <person name="Bryant N.A."/>
            <person name="Seeger K."/>
            <person name="Quail M.A."/>
            <person name="Harris D."/>
            <person name="Barrell B."/>
            <person name="Alcami A."/>
        </authorList>
    </citation>
    <scope>NUCLEOTIDE SEQUENCE [LARGE SCALE GENOMIC DNA]</scope>
    <source>
        <strain evidence="14">NAVAL</strain>
    </source>
</reference>
<dbReference type="Pfam" id="PF00023">
    <property type="entry name" value="Ank"/>
    <property type="match status" value="1"/>
</dbReference>
<evidence type="ECO:0000256" key="8">
    <source>
        <dbReference type="ARBA" id="ARBA00022863"/>
    </source>
</evidence>
<evidence type="ECO:0000313" key="15">
    <source>
        <dbReference type="Proteomes" id="UP000164837"/>
    </source>
</evidence>
<evidence type="ECO:0000313" key="14">
    <source>
        <dbReference type="EMBL" id="AIF30104.1"/>
    </source>
</evidence>
<dbReference type="Pfam" id="PF12796">
    <property type="entry name" value="Ank_2"/>
    <property type="match status" value="1"/>
</dbReference>
<dbReference type="SUPFAM" id="SSF48403">
    <property type="entry name" value="Ankyrin repeat"/>
    <property type="match status" value="1"/>
</dbReference>
<name>A0A075IJB7_9POXV</name>
<evidence type="ECO:0000256" key="6">
    <source>
        <dbReference type="ARBA" id="ARBA00022632"/>
    </source>
</evidence>
<keyword evidence="9 13" id="KW-0040">ANK repeat</keyword>
<keyword evidence="3" id="KW-0244">Early protein</keyword>
<dbReference type="FunFam" id="1.25.40.20:FF:000512">
    <property type="entry name" value="Interferon antagonist K1L"/>
    <property type="match status" value="1"/>
</dbReference>
<keyword evidence="11" id="KW-0899">Viral immunoevasion</keyword>
<keyword evidence="4" id="KW-1048">Host nucleus</keyword>
<comment type="subcellular location">
    <subcellularLocation>
        <location evidence="2">Host cytoplasm</location>
    </subcellularLocation>
    <subcellularLocation>
        <location evidence="1">Host nucleus</location>
    </subcellularLocation>
</comment>
<evidence type="ECO:0000256" key="3">
    <source>
        <dbReference type="ARBA" id="ARBA00022518"/>
    </source>
</evidence>
<keyword evidence="6" id="KW-1090">Inhibition of host innate immune response by virus</keyword>
<evidence type="ECO:0000256" key="2">
    <source>
        <dbReference type="ARBA" id="ARBA00004192"/>
    </source>
</evidence>
<dbReference type="PROSITE" id="PS50297">
    <property type="entry name" value="ANK_REP_REGION"/>
    <property type="match status" value="2"/>
</dbReference>
<dbReference type="PROSITE" id="PS50088">
    <property type="entry name" value="ANK_REPEAT"/>
    <property type="match status" value="2"/>
</dbReference>
<dbReference type="Gene3D" id="1.25.40.20">
    <property type="entry name" value="Ankyrin repeat-containing domain"/>
    <property type="match status" value="1"/>
</dbReference>
<dbReference type="InterPro" id="IPR002110">
    <property type="entry name" value="Ankyrin_rpt"/>
</dbReference>
<dbReference type="GO" id="GO:0052170">
    <property type="term" value="P:symbiont-mediated suppression of host innate immune response"/>
    <property type="evidence" value="ECO:0007669"/>
    <property type="project" value="UniProtKB-KW"/>
</dbReference>
<dbReference type="PANTHER" id="PTHR24198">
    <property type="entry name" value="ANKYRIN REPEAT AND PROTEIN KINASE DOMAIN-CONTAINING PROTEIN"/>
    <property type="match status" value="1"/>
</dbReference>
<evidence type="ECO:0000256" key="5">
    <source>
        <dbReference type="ARBA" id="ARBA00022581"/>
    </source>
</evidence>
<feature type="repeat" description="ANK" evidence="13">
    <location>
        <begin position="60"/>
        <end position="92"/>
    </location>
</feature>
<keyword evidence="5" id="KW-0945">Host-virus interaction</keyword>
<evidence type="ECO:0000256" key="9">
    <source>
        <dbReference type="ARBA" id="ARBA00023043"/>
    </source>
</evidence>
<comment type="similarity">
    <text evidence="12">Belongs to the orthopoxvirus OPG039 family.</text>
</comment>
<dbReference type="GO" id="GO:0030430">
    <property type="term" value="C:host cell cytoplasm"/>
    <property type="evidence" value="ECO:0007669"/>
    <property type="project" value="UniProtKB-SubCell"/>
</dbReference>
<dbReference type="InterPro" id="IPR036770">
    <property type="entry name" value="Ankyrin_rpt-contain_sf"/>
</dbReference>
<dbReference type="SMART" id="SM00248">
    <property type="entry name" value="ANK"/>
    <property type="match status" value="6"/>
</dbReference>